<organism evidence="2 3">
    <name type="scientific">Falsiroseomonas frigidaquae</name>
    <dbReference type="NCBI Taxonomy" id="487318"/>
    <lineage>
        <taxon>Bacteria</taxon>
        <taxon>Pseudomonadati</taxon>
        <taxon>Pseudomonadota</taxon>
        <taxon>Alphaproteobacteria</taxon>
        <taxon>Acetobacterales</taxon>
        <taxon>Roseomonadaceae</taxon>
        <taxon>Falsiroseomonas</taxon>
    </lineage>
</organism>
<gene>
    <name evidence="2" type="ORF">HB662_24840</name>
</gene>
<dbReference type="EMBL" id="JAAVTX010000007">
    <property type="protein sequence ID" value="NKE48028.1"/>
    <property type="molecule type" value="Genomic_DNA"/>
</dbReference>
<feature type="transmembrane region" description="Helical" evidence="1">
    <location>
        <begin position="52"/>
        <end position="73"/>
    </location>
</feature>
<dbReference type="Proteomes" id="UP000765160">
    <property type="component" value="Unassembled WGS sequence"/>
</dbReference>
<proteinExistence type="predicted"/>
<name>A0ABX1F6L9_9PROT</name>
<comment type="caution">
    <text evidence="2">The sequence shown here is derived from an EMBL/GenBank/DDBJ whole genome shotgun (WGS) entry which is preliminary data.</text>
</comment>
<feature type="transmembrane region" description="Helical" evidence="1">
    <location>
        <begin position="93"/>
        <end position="111"/>
    </location>
</feature>
<dbReference type="InterPro" id="IPR018719">
    <property type="entry name" value="DUF2243_membrane"/>
</dbReference>
<feature type="transmembrane region" description="Helical" evidence="1">
    <location>
        <begin position="123"/>
        <end position="144"/>
    </location>
</feature>
<feature type="transmembrane region" description="Helical" evidence="1">
    <location>
        <begin position="12"/>
        <end position="32"/>
    </location>
</feature>
<keyword evidence="1" id="KW-1133">Transmembrane helix</keyword>
<accession>A0ABX1F6L9</accession>
<reference evidence="2 3" key="1">
    <citation type="submission" date="2020-03" db="EMBL/GenBank/DDBJ databases">
        <title>Roseomonas selenitidurans sp. nov. isolated from soil.</title>
        <authorList>
            <person name="Liu H."/>
        </authorList>
    </citation>
    <scope>NUCLEOTIDE SEQUENCE [LARGE SCALE GENOMIC DNA]</scope>
    <source>
        <strain evidence="2 3">JCM 15073</strain>
    </source>
</reference>
<dbReference type="RefSeq" id="WP_168053930.1">
    <property type="nucleotide sequence ID" value="NZ_JAATJR010000007.1"/>
</dbReference>
<sequence>MQTNPGRLTLPALLIGFALGGFLDGILLHQILQWHHLLSGVTAASDLRLQMFWDGIFHAAHYLLGFAGLWMLLSRRAHATDPGARRALVSASLIGFGAWHLLDAVLNHWILGLHRIREGSPNLLAWDLVFFGLGLVSVALGIWVSRRRSGGGGRTVAAGLAACVLAGAPASALPPRQVDPAVQQIVTGGLLPGFCAAWTRIAPPR</sequence>
<dbReference type="Pfam" id="PF10002">
    <property type="entry name" value="DUF2243"/>
    <property type="match status" value="1"/>
</dbReference>
<keyword evidence="1" id="KW-0472">Membrane</keyword>
<evidence type="ECO:0000313" key="2">
    <source>
        <dbReference type="EMBL" id="NKE48028.1"/>
    </source>
</evidence>
<evidence type="ECO:0000313" key="3">
    <source>
        <dbReference type="Proteomes" id="UP000765160"/>
    </source>
</evidence>
<keyword evidence="1" id="KW-0812">Transmembrane</keyword>
<keyword evidence="3" id="KW-1185">Reference proteome</keyword>
<evidence type="ECO:0000256" key="1">
    <source>
        <dbReference type="SAM" id="Phobius"/>
    </source>
</evidence>
<protein>
    <submittedName>
        <fullName evidence="2">DUF2243 domain-containing protein</fullName>
    </submittedName>
</protein>